<keyword evidence="1" id="KW-0472">Membrane</keyword>
<keyword evidence="3" id="KW-1185">Reference proteome</keyword>
<feature type="transmembrane region" description="Helical" evidence="1">
    <location>
        <begin position="61"/>
        <end position="85"/>
    </location>
</feature>
<feature type="transmembrane region" description="Helical" evidence="1">
    <location>
        <begin position="97"/>
        <end position="118"/>
    </location>
</feature>
<evidence type="ECO:0000256" key="1">
    <source>
        <dbReference type="SAM" id="Phobius"/>
    </source>
</evidence>
<keyword evidence="1" id="KW-1133">Transmembrane helix</keyword>
<organism evidence="2 3">
    <name type="scientific">Nocardia pseudobrasiliensis</name>
    <dbReference type="NCBI Taxonomy" id="45979"/>
    <lineage>
        <taxon>Bacteria</taxon>
        <taxon>Bacillati</taxon>
        <taxon>Actinomycetota</taxon>
        <taxon>Actinomycetes</taxon>
        <taxon>Mycobacteriales</taxon>
        <taxon>Nocardiaceae</taxon>
        <taxon>Nocardia</taxon>
    </lineage>
</organism>
<gene>
    <name evidence="2" type="ORF">DFR76_10374</name>
</gene>
<comment type="caution">
    <text evidence="2">The sequence shown here is derived from an EMBL/GenBank/DDBJ whole genome shotgun (WGS) entry which is preliminary data.</text>
</comment>
<proteinExistence type="predicted"/>
<keyword evidence="1" id="KW-0812">Transmembrane</keyword>
<accession>A0A370I8F2</accession>
<dbReference type="EMBL" id="QQBC01000003">
    <property type="protein sequence ID" value="RDI67003.1"/>
    <property type="molecule type" value="Genomic_DNA"/>
</dbReference>
<evidence type="ECO:0000313" key="3">
    <source>
        <dbReference type="Proteomes" id="UP000254869"/>
    </source>
</evidence>
<sequence length="125" mass="13472">MAQTPPPDVRRSWLPFWITVAILFCGLGGPLTLMLVLPFGMASDNCHDGSRGYLCNGGDPLFAMLPVIGLFAALVAAPLAAWVISRIRLGGRRMSPTWGIGVGVIVWFLVPVIVWRIAESGYHGP</sequence>
<dbReference type="RefSeq" id="WP_068005016.1">
    <property type="nucleotide sequence ID" value="NZ_QQBC01000003.1"/>
</dbReference>
<reference evidence="2 3" key="1">
    <citation type="submission" date="2018-07" db="EMBL/GenBank/DDBJ databases">
        <title>Genomic Encyclopedia of Type Strains, Phase IV (KMG-IV): sequencing the most valuable type-strain genomes for metagenomic binning, comparative biology and taxonomic classification.</title>
        <authorList>
            <person name="Goeker M."/>
        </authorList>
    </citation>
    <scope>NUCLEOTIDE SEQUENCE [LARGE SCALE GENOMIC DNA]</scope>
    <source>
        <strain evidence="2 3">DSM 44290</strain>
    </source>
</reference>
<dbReference type="STRING" id="1210086.GCA_001613105_06059"/>
<protein>
    <submittedName>
        <fullName evidence="2">Uncharacterized protein</fullName>
    </submittedName>
</protein>
<evidence type="ECO:0000313" key="2">
    <source>
        <dbReference type="EMBL" id="RDI67003.1"/>
    </source>
</evidence>
<name>A0A370I8F2_9NOCA</name>
<dbReference type="AlphaFoldDB" id="A0A370I8F2"/>
<dbReference type="Proteomes" id="UP000254869">
    <property type="component" value="Unassembled WGS sequence"/>
</dbReference>
<feature type="transmembrane region" description="Helical" evidence="1">
    <location>
        <begin position="12"/>
        <end position="41"/>
    </location>
</feature>